<dbReference type="STRING" id="927083.DB32_003175"/>
<dbReference type="OrthoDB" id="5764172at2"/>
<feature type="region of interest" description="Disordered" evidence="1">
    <location>
        <begin position="22"/>
        <end position="44"/>
    </location>
</feature>
<dbReference type="RefSeq" id="WP_157069067.1">
    <property type="nucleotide sequence ID" value="NZ_CP011125.1"/>
</dbReference>
<evidence type="ECO:0000256" key="1">
    <source>
        <dbReference type="SAM" id="MobiDB-lite"/>
    </source>
</evidence>
<dbReference type="EMBL" id="CP011125">
    <property type="protein sequence ID" value="AKF06026.1"/>
    <property type="molecule type" value="Genomic_DNA"/>
</dbReference>
<sequence>MRSMLAIIALLAGCTCGPQGGGTPVPHEAPAQRAETPSAEAPAQPEFEDAAGGLAWRAEEPLISRRPSSPMRAAEYAVRDHEGAELTVFHFGRDQGGGVDENVARWVDQFEQPDGRPSREVAVIERAEVNGIRVTRVQVAGAFAGMRGMGGGGGAAQPGYRLLGAIAEGPDGMVFFKLTGPEAAVQDASSAFESLIASLHPAG</sequence>
<dbReference type="Proteomes" id="UP000034883">
    <property type="component" value="Chromosome"/>
</dbReference>
<evidence type="ECO:0000313" key="3">
    <source>
        <dbReference type="Proteomes" id="UP000034883"/>
    </source>
</evidence>
<reference evidence="2 3" key="1">
    <citation type="submission" date="2015-03" db="EMBL/GenBank/DDBJ databases">
        <title>Genome assembly of Sandaracinus amylolyticus DSM 53668.</title>
        <authorList>
            <person name="Sharma G."/>
            <person name="Subramanian S."/>
        </authorList>
    </citation>
    <scope>NUCLEOTIDE SEQUENCE [LARGE SCALE GENOMIC DNA]</scope>
    <source>
        <strain evidence="2 3">DSM 53668</strain>
    </source>
</reference>
<accession>A0A0F6YIN4</accession>
<name>A0A0F6YIN4_9BACT</name>
<evidence type="ECO:0000313" key="2">
    <source>
        <dbReference type="EMBL" id="AKF06026.1"/>
    </source>
</evidence>
<keyword evidence="3" id="KW-1185">Reference proteome</keyword>
<dbReference type="AlphaFoldDB" id="A0A0F6YIN4"/>
<proteinExistence type="predicted"/>
<organism evidence="2 3">
    <name type="scientific">Sandaracinus amylolyticus</name>
    <dbReference type="NCBI Taxonomy" id="927083"/>
    <lineage>
        <taxon>Bacteria</taxon>
        <taxon>Pseudomonadati</taxon>
        <taxon>Myxococcota</taxon>
        <taxon>Polyangia</taxon>
        <taxon>Polyangiales</taxon>
        <taxon>Sandaracinaceae</taxon>
        <taxon>Sandaracinus</taxon>
    </lineage>
</organism>
<gene>
    <name evidence="2" type="ORF">DB32_003175</name>
</gene>
<protein>
    <submittedName>
        <fullName evidence="2">Uncharacterized protein</fullName>
    </submittedName>
</protein>
<dbReference type="KEGG" id="samy:DB32_003175"/>